<dbReference type="InterPro" id="IPR000782">
    <property type="entry name" value="FAS1_domain"/>
</dbReference>
<dbReference type="EMBL" id="BPWL01000011">
    <property type="protein sequence ID" value="GJJ15601.1"/>
    <property type="molecule type" value="Genomic_DNA"/>
</dbReference>
<evidence type="ECO:0000313" key="5">
    <source>
        <dbReference type="Proteomes" id="UP001050691"/>
    </source>
</evidence>
<comment type="caution">
    <text evidence="4">The sequence shown here is derived from an EMBL/GenBank/DDBJ whole genome shotgun (WGS) entry which is preliminary data.</text>
</comment>
<reference evidence="4" key="1">
    <citation type="submission" date="2021-10" db="EMBL/GenBank/DDBJ databases">
        <title>De novo Genome Assembly of Clathrus columnatus (Basidiomycota, Fungi) Using Illumina and Nanopore Sequence Data.</title>
        <authorList>
            <person name="Ogiso-Tanaka E."/>
            <person name="Itagaki H."/>
            <person name="Hosoya T."/>
            <person name="Hosaka K."/>
        </authorList>
    </citation>
    <scope>NUCLEOTIDE SEQUENCE</scope>
    <source>
        <strain evidence="4">MO-923</strain>
    </source>
</reference>
<keyword evidence="5" id="KW-1185">Reference proteome</keyword>
<dbReference type="Proteomes" id="UP001050691">
    <property type="component" value="Unassembled WGS sequence"/>
</dbReference>
<organism evidence="4 5">
    <name type="scientific">Clathrus columnatus</name>
    <dbReference type="NCBI Taxonomy" id="1419009"/>
    <lineage>
        <taxon>Eukaryota</taxon>
        <taxon>Fungi</taxon>
        <taxon>Dikarya</taxon>
        <taxon>Basidiomycota</taxon>
        <taxon>Agaricomycotina</taxon>
        <taxon>Agaricomycetes</taxon>
        <taxon>Phallomycetidae</taxon>
        <taxon>Phallales</taxon>
        <taxon>Clathraceae</taxon>
        <taxon>Clathrus</taxon>
    </lineage>
</organism>
<name>A0AAV5ALS6_9AGAM</name>
<gene>
    <name evidence="4" type="ORF">Clacol_009879</name>
</gene>
<dbReference type="PANTHER" id="PTHR10900">
    <property type="entry name" value="PERIOSTIN-RELATED"/>
    <property type="match status" value="1"/>
</dbReference>
<evidence type="ECO:0000256" key="2">
    <source>
        <dbReference type="SAM" id="SignalP"/>
    </source>
</evidence>
<sequence length="407" mass="41845">MHISLLLVLPFLCHAQTTSPVQNSTQASSLAALSQFLATSGETAFVNATERVIGTTVGNQFVSEIENAATGNGSFTFFVPNNNAFTGSPPKNITDLNTLAGIFTYHLIEGKFTTDNIASSPGYTLVRTFMNTSQLVQLEGNKSQVLALTNDNGTIKIIGQNTPVQVVSTISLPSNATNPNLKAYVLSAVLDPPPTLSDALFSTNLSAFETAARQTSYIDSLESAHGITIFAPSNQAATQFFANNSSFNISMIAALLGNHVINGSTLYSTQFPFNTTSASGEPLTLSTNSSGAFISSGASTAKIIQPDILTSNGVIHVIDTVLLNTAENQTAANSAFSSASSAAATAAAAEATQTSPVGSSGSSSGPSGSNSTSGGNNKTNHAINPSISLGCAISSLLSLIATWAIVL</sequence>
<dbReference type="SMART" id="SM00554">
    <property type="entry name" value="FAS1"/>
    <property type="match status" value="2"/>
</dbReference>
<evidence type="ECO:0000256" key="1">
    <source>
        <dbReference type="SAM" id="MobiDB-lite"/>
    </source>
</evidence>
<evidence type="ECO:0000313" key="4">
    <source>
        <dbReference type="EMBL" id="GJJ15601.1"/>
    </source>
</evidence>
<protein>
    <recommendedName>
        <fullName evidence="3">FAS1 domain-containing protein</fullName>
    </recommendedName>
</protein>
<dbReference type="Pfam" id="PF02469">
    <property type="entry name" value="Fasciclin"/>
    <property type="match status" value="2"/>
</dbReference>
<feature type="domain" description="FAS1" evidence="3">
    <location>
        <begin position="192"/>
        <end position="322"/>
    </location>
</feature>
<accession>A0AAV5ALS6</accession>
<dbReference type="InterPro" id="IPR050904">
    <property type="entry name" value="Adhesion/Biosynth-related"/>
</dbReference>
<dbReference type="GO" id="GO:0005615">
    <property type="term" value="C:extracellular space"/>
    <property type="evidence" value="ECO:0007669"/>
    <property type="project" value="TreeGrafter"/>
</dbReference>
<dbReference type="Gene3D" id="2.30.180.10">
    <property type="entry name" value="FAS1 domain"/>
    <property type="match status" value="2"/>
</dbReference>
<feature type="chain" id="PRO_5043573825" description="FAS1 domain-containing protein" evidence="2">
    <location>
        <begin position="16"/>
        <end position="407"/>
    </location>
</feature>
<dbReference type="InterPro" id="IPR036378">
    <property type="entry name" value="FAS1_dom_sf"/>
</dbReference>
<dbReference type="PROSITE" id="PS50213">
    <property type="entry name" value="FAS1"/>
    <property type="match status" value="2"/>
</dbReference>
<feature type="compositionally biased region" description="Low complexity" evidence="1">
    <location>
        <begin position="350"/>
        <end position="376"/>
    </location>
</feature>
<dbReference type="PANTHER" id="PTHR10900:SF77">
    <property type="entry name" value="FI19380P1"/>
    <property type="match status" value="1"/>
</dbReference>
<proteinExistence type="predicted"/>
<evidence type="ECO:0000259" key="3">
    <source>
        <dbReference type="PROSITE" id="PS50213"/>
    </source>
</evidence>
<keyword evidence="2" id="KW-0732">Signal</keyword>
<feature type="signal peptide" evidence="2">
    <location>
        <begin position="1"/>
        <end position="15"/>
    </location>
</feature>
<feature type="domain" description="FAS1" evidence="3">
    <location>
        <begin position="29"/>
        <end position="190"/>
    </location>
</feature>
<dbReference type="AlphaFoldDB" id="A0AAV5ALS6"/>
<dbReference type="SUPFAM" id="SSF82153">
    <property type="entry name" value="FAS1 domain"/>
    <property type="match status" value="2"/>
</dbReference>
<feature type="region of interest" description="Disordered" evidence="1">
    <location>
        <begin position="350"/>
        <end position="377"/>
    </location>
</feature>